<dbReference type="EMBL" id="SRHY01000051">
    <property type="protein sequence ID" value="TFJ91471.1"/>
    <property type="molecule type" value="Genomic_DNA"/>
</dbReference>
<comment type="caution">
    <text evidence="3">The sequence shown here is derived from an EMBL/GenBank/DDBJ whole genome shotgun (WGS) entry which is preliminary data.</text>
</comment>
<dbReference type="AlphaFoldDB" id="A0A4Y9AAV3"/>
<sequence>MDIISWVVIIVIMIIVIFSIMDFIRGGKLRGRMQMRDSRFSAELFYTLLMIYLVVIFGFGLIYFVLSMNHVLLVENGELREVSVLGSFIHSFYFSGVTLLTIGYGDIIPLGIGRLLALIQALIGYVLPTAFVLRLVQSNQQNRDRKQDML</sequence>
<keyword evidence="4" id="KW-1185">Reference proteome</keyword>
<dbReference type="RefSeq" id="WP_135111445.1">
    <property type="nucleotide sequence ID" value="NZ_SRHY01000051.1"/>
</dbReference>
<gene>
    <name evidence="3" type="ORF">E4U82_17425</name>
</gene>
<accession>A0A4Y9AAV3</accession>
<evidence type="ECO:0000313" key="4">
    <source>
        <dbReference type="Proteomes" id="UP000298484"/>
    </source>
</evidence>
<feature type="domain" description="Potassium channel" evidence="2">
    <location>
        <begin position="52"/>
        <end position="137"/>
    </location>
</feature>
<reference evidence="3 4" key="1">
    <citation type="submission" date="2019-03" db="EMBL/GenBank/DDBJ databases">
        <title>Genome sequence of Lentibacillus salicampi ATCC BAA-719.</title>
        <authorList>
            <person name="Maclea K.S."/>
            <person name="Simoes Junior M."/>
        </authorList>
    </citation>
    <scope>NUCLEOTIDE SEQUENCE [LARGE SCALE GENOMIC DNA]</scope>
    <source>
        <strain evidence="3 4">ATCC BAA-719</strain>
    </source>
</reference>
<keyword evidence="1" id="KW-0812">Transmembrane</keyword>
<feature type="transmembrane region" description="Helical" evidence="1">
    <location>
        <begin position="115"/>
        <end position="136"/>
    </location>
</feature>
<proteinExistence type="predicted"/>
<feature type="transmembrane region" description="Helical" evidence="1">
    <location>
        <begin position="44"/>
        <end position="64"/>
    </location>
</feature>
<keyword evidence="3" id="KW-0813">Transport</keyword>
<feature type="transmembrane region" description="Helical" evidence="1">
    <location>
        <begin position="6"/>
        <end position="24"/>
    </location>
</feature>
<name>A0A4Y9AAV3_9BACI</name>
<dbReference type="InterPro" id="IPR013099">
    <property type="entry name" value="K_chnl_dom"/>
</dbReference>
<evidence type="ECO:0000256" key="1">
    <source>
        <dbReference type="SAM" id="Phobius"/>
    </source>
</evidence>
<protein>
    <submittedName>
        <fullName evidence="3">Two pore domain potassium channel family protein</fullName>
    </submittedName>
</protein>
<feature type="transmembrane region" description="Helical" evidence="1">
    <location>
        <begin position="84"/>
        <end position="103"/>
    </location>
</feature>
<dbReference type="GO" id="GO:0034220">
    <property type="term" value="P:monoatomic ion transmembrane transport"/>
    <property type="evidence" value="ECO:0007669"/>
    <property type="project" value="UniProtKB-KW"/>
</dbReference>
<keyword evidence="1" id="KW-0472">Membrane</keyword>
<keyword evidence="1" id="KW-1133">Transmembrane helix</keyword>
<evidence type="ECO:0000259" key="2">
    <source>
        <dbReference type="Pfam" id="PF07885"/>
    </source>
</evidence>
<dbReference type="SUPFAM" id="SSF81324">
    <property type="entry name" value="Voltage-gated potassium channels"/>
    <property type="match status" value="1"/>
</dbReference>
<keyword evidence="3" id="KW-0407">Ion channel</keyword>
<dbReference type="Gene3D" id="1.10.287.70">
    <property type="match status" value="1"/>
</dbReference>
<dbReference type="Pfam" id="PF07885">
    <property type="entry name" value="Ion_trans_2"/>
    <property type="match status" value="1"/>
</dbReference>
<dbReference type="Proteomes" id="UP000298484">
    <property type="component" value="Unassembled WGS sequence"/>
</dbReference>
<keyword evidence="3" id="KW-0406">Ion transport</keyword>
<evidence type="ECO:0000313" key="3">
    <source>
        <dbReference type="EMBL" id="TFJ91471.1"/>
    </source>
</evidence>
<dbReference type="OrthoDB" id="9813518at2"/>
<organism evidence="3 4">
    <name type="scientific">Lentibacillus salicampi</name>
    <dbReference type="NCBI Taxonomy" id="175306"/>
    <lineage>
        <taxon>Bacteria</taxon>
        <taxon>Bacillati</taxon>
        <taxon>Bacillota</taxon>
        <taxon>Bacilli</taxon>
        <taxon>Bacillales</taxon>
        <taxon>Bacillaceae</taxon>
        <taxon>Lentibacillus</taxon>
    </lineage>
</organism>